<name>A0AAV8ZB15_9CUCU</name>
<dbReference type="AlphaFoldDB" id="A0AAV8ZB15"/>
<protein>
    <submittedName>
        <fullName evidence="1">Uncharacterized protein</fullName>
    </submittedName>
</protein>
<dbReference type="Proteomes" id="UP001162162">
    <property type="component" value="Unassembled WGS sequence"/>
</dbReference>
<evidence type="ECO:0000313" key="2">
    <source>
        <dbReference type="Proteomes" id="UP001162162"/>
    </source>
</evidence>
<comment type="caution">
    <text evidence="1">The sequence shown here is derived from an EMBL/GenBank/DDBJ whole genome shotgun (WGS) entry which is preliminary data.</text>
</comment>
<keyword evidence="2" id="KW-1185">Reference proteome</keyword>
<evidence type="ECO:0000313" key="1">
    <source>
        <dbReference type="EMBL" id="KAJ8961289.1"/>
    </source>
</evidence>
<dbReference type="EMBL" id="JAPWTK010000006">
    <property type="protein sequence ID" value="KAJ8961289.1"/>
    <property type="molecule type" value="Genomic_DNA"/>
</dbReference>
<sequence length="210" mass="24111">MLEMRLTITHFQMSDKLMVVLLFFKRKQGSRIYEKPPAREVEPSGKSRDPSTRALPAYVIDVQSAGSSKQAGADWPSVRNNISNFFAFDVLPLAISTPLHTTFPLLKAVLEVRFCQLIQNFCFNRFHTFESSKMFILDSFCSGVRSFGTTFAQTLRMLNDSCKIWRQALGSLDDDLRGLFYNFFFNVFVRFLALRAVRGADRLRSFHVPL</sequence>
<accession>A0AAV8ZB15</accession>
<organism evidence="1 2">
    <name type="scientific">Aromia moschata</name>
    <dbReference type="NCBI Taxonomy" id="1265417"/>
    <lineage>
        <taxon>Eukaryota</taxon>
        <taxon>Metazoa</taxon>
        <taxon>Ecdysozoa</taxon>
        <taxon>Arthropoda</taxon>
        <taxon>Hexapoda</taxon>
        <taxon>Insecta</taxon>
        <taxon>Pterygota</taxon>
        <taxon>Neoptera</taxon>
        <taxon>Endopterygota</taxon>
        <taxon>Coleoptera</taxon>
        <taxon>Polyphaga</taxon>
        <taxon>Cucujiformia</taxon>
        <taxon>Chrysomeloidea</taxon>
        <taxon>Cerambycidae</taxon>
        <taxon>Cerambycinae</taxon>
        <taxon>Callichromatini</taxon>
        <taxon>Aromia</taxon>
    </lineage>
</organism>
<reference evidence="1" key="1">
    <citation type="journal article" date="2023" name="Insect Mol. Biol.">
        <title>Genome sequencing provides insights into the evolution of gene families encoding plant cell wall-degrading enzymes in longhorned beetles.</title>
        <authorList>
            <person name="Shin N.R."/>
            <person name="Okamura Y."/>
            <person name="Kirsch R."/>
            <person name="Pauchet Y."/>
        </authorList>
    </citation>
    <scope>NUCLEOTIDE SEQUENCE</scope>
    <source>
        <strain evidence="1">AMC_N1</strain>
    </source>
</reference>
<proteinExistence type="predicted"/>
<gene>
    <name evidence="1" type="ORF">NQ318_008974</name>
</gene>